<evidence type="ECO:0000256" key="7">
    <source>
        <dbReference type="SAM" id="Coils"/>
    </source>
</evidence>
<dbReference type="Pfam" id="PF05227">
    <property type="entry name" value="CHASE3"/>
    <property type="match status" value="1"/>
</dbReference>
<dbReference type="EMBL" id="CP104213">
    <property type="protein sequence ID" value="UWX64999.1"/>
    <property type="molecule type" value="Genomic_DNA"/>
</dbReference>
<feature type="domain" description="Histidine kinase" evidence="10">
    <location>
        <begin position="295"/>
        <end position="509"/>
    </location>
</feature>
<evidence type="ECO:0000313" key="12">
    <source>
        <dbReference type="EMBL" id="UWX64999.1"/>
    </source>
</evidence>
<feature type="domain" description="HAMP" evidence="11">
    <location>
        <begin position="214"/>
        <end position="266"/>
    </location>
</feature>
<dbReference type="InterPro" id="IPR004358">
    <property type="entry name" value="Sig_transdc_His_kin-like_C"/>
</dbReference>
<keyword evidence="4" id="KW-0597">Phosphoprotein</keyword>
<dbReference type="CDD" id="cd00082">
    <property type="entry name" value="HisKA"/>
    <property type="match status" value="1"/>
</dbReference>
<feature type="coiled-coil region" evidence="7">
    <location>
        <begin position="261"/>
        <end position="288"/>
    </location>
</feature>
<dbReference type="Pfam" id="PF00512">
    <property type="entry name" value="HisKA"/>
    <property type="match status" value="1"/>
</dbReference>
<name>A0ABY5YIU4_9DEIO</name>
<dbReference type="InterPro" id="IPR036097">
    <property type="entry name" value="HisK_dim/P_sf"/>
</dbReference>
<protein>
    <recommendedName>
        <fullName evidence="3">histidine kinase</fullName>
        <ecNumber evidence="3">2.7.13.3</ecNumber>
    </recommendedName>
</protein>
<dbReference type="CDD" id="cd19410">
    <property type="entry name" value="HK9-like_sensor"/>
    <property type="match status" value="1"/>
</dbReference>
<evidence type="ECO:0000256" key="5">
    <source>
        <dbReference type="ARBA" id="ARBA00022679"/>
    </source>
</evidence>
<dbReference type="PRINTS" id="PR00344">
    <property type="entry name" value="BCTRLSENSOR"/>
</dbReference>
<dbReference type="PANTHER" id="PTHR43304">
    <property type="entry name" value="PHYTOCHROME-LIKE PROTEIN CPH1"/>
    <property type="match status" value="1"/>
</dbReference>
<dbReference type="RefSeq" id="WP_260561257.1">
    <property type="nucleotide sequence ID" value="NZ_BAABEC010000191.1"/>
</dbReference>
<evidence type="ECO:0000259" key="10">
    <source>
        <dbReference type="PROSITE" id="PS50109"/>
    </source>
</evidence>
<organism evidence="12 13">
    <name type="scientific">Deinococcus rubellus</name>
    <dbReference type="NCBI Taxonomy" id="1889240"/>
    <lineage>
        <taxon>Bacteria</taxon>
        <taxon>Thermotogati</taxon>
        <taxon>Deinococcota</taxon>
        <taxon>Deinococci</taxon>
        <taxon>Deinococcales</taxon>
        <taxon>Deinococcaceae</taxon>
        <taxon>Deinococcus</taxon>
    </lineage>
</organism>
<dbReference type="Pfam" id="PF02518">
    <property type="entry name" value="HATPase_c"/>
    <property type="match status" value="1"/>
</dbReference>
<accession>A0ABY5YIU4</accession>
<evidence type="ECO:0000256" key="1">
    <source>
        <dbReference type="ARBA" id="ARBA00000085"/>
    </source>
</evidence>
<evidence type="ECO:0000259" key="11">
    <source>
        <dbReference type="PROSITE" id="PS50885"/>
    </source>
</evidence>
<dbReference type="SUPFAM" id="SSF47384">
    <property type="entry name" value="Homodimeric domain of signal transducing histidine kinase"/>
    <property type="match status" value="1"/>
</dbReference>
<dbReference type="PANTHER" id="PTHR43304:SF1">
    <property type="entry name" value="PAC DOMAIN-CONTAINING PROTEIN"/>
    <property type="match status" value="1"/>
</dbReference>
<comment type="subcellular location">
    <subcellularLocation>
        <location evidence="2">Membrane</location>
    </subcellularLocation>
</comment>
<evidence type="ECO:0000313" key="13">
    <source>
        <dbReference type="Proteomes" id="UP001060261"/>
    </source>
</evidence>
<evidence type="ECO:0000256" key="3">
    <source>
        <dbReference type="ARBA" id="ARBA00012438"/>
    </source>
</evidence>
<dbReference type="InterPro" id="IPR007891">
    <property type="entry name" value="CHASE3"/>
</dbReference>
<gene>
    <name evidence="12" type="ORF">N0D28_04895</name>
</gene>
<dbReference type="PROSITE" id="PS50109">
    <property type="entry name" value="HIS_KIN"/>
    <property type="match status" value="1"/>
</dbReference>
<feature type="transmembrane region" description="Helical" evidence="9">
    <location>
        <begin position="189"/>
        <end position="209"/>
    </location>
</feature>
<dbReference type="SMART" id="SM00388">
    <property type="entry name" value="HisKA"/>
    <property type="match status" value="1"/>
</dbReference>
<keyword evidence="7" id="KW-0175">Coiled coil</keyword>
<dbReference type="InterPro" id="IPR052162">
    <property type="entry name" value="Sensor_kinase/Photoreceptor"/>
</dbReference>
<keyword evidence="9" id="KW-0812">Transmembrane</keyword>
<dbReference type="SMART" id="SM00387">
    <property type="entry name" value="HATPase_c"/>
    <property type="match status" value="1"/>
</dbReference>
<dbReference type="InterPro" id="IPR036890">
    <property type="entry name" value="HATPase_C_sf"/>
</dbReference>
<evidence type="ECO:0000256" key="9">
    <source>
        <dbReference type="SAM" id="Phobius"/>
    </source>
</evidence>
<dbReference type="InterPro" id="IPR003594">
    <property type="entry name" value="HATPase_dom"/>
</dbReference>
<keyword evidence="6" id="KW-0418">Kinase</keyword>
<evidence type="ECO:0000256" key="2">
    <source>
        <dbReference type="ARBA" id="ARBA00004370"/>
    </source>
</evidence>
<dbReference type="Gene3D" id="3.30.565.10">
    <property type="entry name" value="Histidine kinase-like ATPase, C-terminal domain"/>
    <property type="match status" value="1"/>
</dbReference>
<dbReference type="SUPFAM" id="SSF55874">
    <property type="entry name" value="ATPase domain of HSP90 chaperone/DNA topoisomerase II/histidine kinase"/>
    <property type="match status" value="1"/>
</dbReference>
<dbReference type="EC" id="2.7.13.3" evidence="3"/>
<comment type="catalytic activity">
    <reaction evidence="1">
        <text>ATP + protein L-histidine = ADP + protein N-phospho-L-histidine.</text>
        <dbReference type="EC" id="2.7.13.3"/>
    </reaction>
</comment>
<dbReference type="InterPro" id="IPR003661">
    <property type="entry name" value="HisK_dim/P_dom"/>
</dbReference>
<reference evidence="12" key="1">
    <citation type="submission" date="2022-09" db="EMBL/GenBank/DDBJ databases">
        <title>genome sequence of Deinococcus rubellus.</title>
        <authorList>
            <person name="Srinivasan S."/>
        </authorList>
    </citation>
    <scope>NUCLEOTIDE SEQUENCE</scope>
    <source>
        <strain evidence="12">Ant6</strain>
    </source>
</reference>
<proteinExistence type="predicted"/>
<dbReference type="Gene3D" id="6.10.340.10">
    <property type="match status" value="1"/>
</dbReference>
<evidence type="ECO:0000256" key="6">
    <source>
        <dbReference type="ARBA" id="ARBA00022777"/>
    </source>
</evidence>
<dbReference type="PROSITE" id="PS50885">
    <property type="entry name" value="HAMP"/>
    <property type="match status" value="1"/>
</dbReference>
<evidence type="ECO:0000256" key="8">
    <source>
        <dbReference type="SAM" id="MobiDB-lite"/>
    </source>
</evidence>
<sequence>MRPRPHHPATRSLTQFLLLPLLLPLLLLLAVTAAVVWGIDRNARQVELLNTSQVRLNLINLLARDIVDMETGMRGFVLVGQDSFLDPYRQGQRNVSERLGKLQQLSVSDFQRRNLAQVRVLVRRWDQQVAAPAIAARQISPAAATMLITRQTQGKRLIDTVRGVLTTLERNEMLRREAAASASSGTLRLTRALTIAGLLSALLLLIFIAQRAARTLARGLETLNAGAGRIAQGHYGEVLLDVPVREVQALRSQFYVMADAVEQREATLKTAQAVLERTNRDLERSNRELEQFAYVASHDLQEPLRTIGSYTELLARRYQGKLDDRADQYIQFTLSATLRLKGLIQDLLLYSRVRQQGQASAMFSTQAVVQGVLDDFQDLIGRSGASLTVGELPEVWGNPELLRHVFQNLIGNALKFRDPARPPEVTVFATALPDAWQFSVTDNGIGIEAAYFERIFGVFQRLHGIGTFEGSGIGLAVVKNVVERHGGQLAIKSALGCGSTFSFTLPYPNMPGLNAVPDHQPTVHAEHAGPEGHP</sequence>
<dbReference type="InterPro" id="IPR003660">
    <property type="entry name" value="HAMP_dom"/>
</dbReference>
<evidence type="ECO:0000256" key="4">
    <source>
        <dbReference type="ARBA" id="ARBA00022553"/>
    </source>
</evidence>
<dbReference type="InterPro" id="IPR005467">
    <property type="entry name" value="His_kinase_dom"/>
</dbReference>
<keyword evidence="9" id="KW-0472">Membrane</keyword>
<dbReference type="Proteomes" id="UP001060261">
    <property type="component" value="Chromosome"/>
</dbReference>
<feature type="compositionally biased region" description="Basic and acidic residues" evidence="8">
    <location>
        <begin position="524"/>
        <end position="534"/>
    </location>
</feature>
<keyword evidence="13" id="KW-1185">Reference proteome</keyword>
<keyword evidence="5" id="KW-0808">Transferase</keyword>
<keyword evidence="9" id="KW-1133">Transmembrane helix</keyword>
<dbReference type="Gene3D" id="1.10.287.130">
    <property type="match status" value="1"/>
</dbReference>
<feature type="region of interest" description="Disordered" evidence="8">
    <location>
        <begin position="515"/>
        <end position="534"/>
    </location>
</feature>